<dbReference type="PANTHER" id="PTHR44360">
    <property type="entry name" value="DNAJ HOMOLOG SUBFAMILY B MEMBER 9"/>
    <property type="match status" value="1"/>
</dbReference>
<dbReference type="InterPro" id="IPR018253">
    <property type="entry name" value="DnaJ_domain_CS"/>
</dbReference>
<feature type="transmembrane region" description="Helical" evidence="2">
    <location>
        <begin position="107"/>
        <end position="128"/>
    </location>
</feature>
<dbReference type="CDD" id="cd06257">
    <property type="entry name" value="DnaJ"/>
    <property type="match status" value="1"/>
</dbReference>
<keyword evidence="2" id="KW-0812">Transmembrane</keyword>
<dbReference type="Pfam" id="PF00226">
    <property type="entry name" value="DnaJ"/>
    <property type="match status" value="1"/>
</dbReference>
<name>A0A9P6IRI2_MORAP</name>
<dbReference type="GO" id="GO:0036503">
    <property type="term" value="P:ERAD pathway"/>
    <property type="evidence" value="ECO:0007669"/>
    <property type="project" value="TreeGrafter"/>
</dbReference>
<dbReference type="SUPFAM" id="SSF46565">
    <property type="entry name" value="Chaperone J-domain"/>
    <property type="match status" value="1"/>
</dbReference>
<feature type="transmembrane region" description="Helical" evidence="2">
    <location>
        <begin position="75"/>
        <end position="95"/>
    </location>
</feature>
<dbReference type="GO" id="GO:0051787">
    <property type="term" value="F:misfolded protein binding"/>
    <property type="evidence" value="ECO:0007669"/>
    <property type="project" value="TreeGrafter"/>
</dbReference>
<dbReference type="Gene3D" id="1.10.287.110">
    <property type="entry name" value="DnaJ domain"/>
    <property type="match status" value="2"/>
</dbReference>
<organism evidence="4 5">
    <name type="scientific">Mortierella alpina</name>
    <name type="common">Oleaginous fungus</name>
    <name type="synonym">Mortierella renispora</name>
    <dbReference type="NCBI Taxonomy" id="64518"/>
    <lineage>
        <taxon>Eukaryota</taxon>
        <taxon>Fungi</taxon>
        <taxon>Fungi incertae sedis</taxon>
        <taxon>Mucoromycota</taxon>
        <taxon>Mortierellomycotina</taxon>
        <taxon>Mortierellomycetes</taxon>
        <taxon>Mortierellales</taxon>
        <taxon>Mortierellaceae</taxon>
        <taxon>Mortierella</taxon>
    </lineage>
</organism>
<dbReference type="Proteomes" id="UP000738359">
    <property type="component" value="Unassembled WGS sequence"/>
</dbReference>
<protein>
    <recommendedName>
        <fullName evidence="3">J domain-containing protein</fullName>
    </recommendedName>
</protein>
<feature type="non-terminal residue" evidence="4">
    <location>
        <position position="1"/>
    </location>
</feature>
<dbReference type="AlphaFoldDB" id="A0A9P6IRI2"/>
<keyword evidence="1" id="KW-0143">Chaperone</keyword>
<keyword evidence="2" id="KW-1133">Transmembrane helix</keyword>
<dbReference type="GO" id="GO:0051087">
    <property type="term" value="F:protein-folding chaperone binding"/>
    <property type="evidence" value="ECO:0007669"/>
    <property type="project" value="TreeGrafter"/>
</dbReference>
<dbReference type="EMBL" id="JAAAHY010002331">
    <property type="protein sequence ID" value="KAF9944735.1"/>
    <property type="molecule type" value="Genomic_DNA"/>
</dbReference>
<evidence type="ECO:0000256" key="2">
    <source>
        <dbReference type="SAM" id="Phobius"/>
    </source>
</evidence>
<dbReference type="InterPro" id="IPR019396">
    <property type="entry name" value="TM_Fragile-X-F-assoc"/>
</dbReference>
<feature type="domain" description="J" evidence="3">
    <location>
        <begin position="7"/>
        <end position="53"/>
    </location>
</feature>
<dbReference type="InterPro" id="IPR036869">
    <property type="entry name" value="J_dom_sf"/>
</dbReference>
<dbReference type="InterPro" id="IPR051948">
    <property type="entry name" value="Hsp70_co-chaperone_J-domain"/>
</dbReference>
<evidence type="ECO:0000256" key="1">
    <source>
        <dbReference type="ARBA" id="ARBA00023186"/>
    </source>
</evidence>
<feature type="transmembrane region" description="Helical" evidence="2">
    <location>
        <begin position="165"/>
        <end position="187"/>
    </location>
</feature>
<evidence type="ECO:0000259" key="3">
    <source>
        <dbReference type="PROSITE" id="PS50076"/>
    </source>
</evidence>
<keyword evidence="5" id="KW-1185">Reference proteome</keyword>
<dbReference type="PROSITE" id="PS00636">
    <property type="entry name" value="DNAJ_1"/>
    <property type="match status" value="1"/>
</dbReference>
<gene>
    <name evidence="4" type="ORF">BGZ70_004392</name>
</gene>
<dbReference type="GO" id="GO:0005783">
    <property type="term" value="C:endoplasmic reticulum"/>
    <property type="evidence" value="ECO:0007669"/>
    <property type="project" value="TreeGrafter"/>
</dbReference>
<dbReference type="SMART" id="SM00271">
    <property type="entry name" value="DnaJ"/>
    <property type="match status" value="1"/>
</dbReference>
<proteinExistence type="predicted"/>
<comment type="caution">
    <text evidence="4">The sequence shown here is derived from an EMBL/GenBank/DDBJ whole genome shotgun (WGS) entry which is preliminary data.</text>
</comment>
<dbReference type="PROSITE" id="PS50076">
    <property type="entry name" value="DNAJ_2"/>
    <property type="match status" value="1"/>
</dbReference>
<sequence length="250" mass="28178">MERNTTRLYEVLSVSKTATQAEIKRAYRQFQEIAEAYEVLSDPRKRRIYDNHGMSGVRLEGSSVGSWLLFGTEQIICFLSTILSLIMALGIYFVITLALRIDHKIDWNYAVVFIPVWIFDLLGYLGLVGELVLLSPFKDDEDPDAQEGTTGPFSMPRKKTKMRRILDYAARLLIQVLQTAFYILVVLKANDPTLLPATVVFAPFLAMRGIEAITKIVTLATVLKLTEGTGIDLLAKVLVAVDMFWIDLIL</sequence>
<reference evidence="4" key="1">
    <citation type="journal article" date="2020" name="Fungal Divers.">
        <title>Resolving the Mortierellaceae phylogeny through synthesis of multi-gene phylogenetics and phylogenomics.</title>
        <authorList>
            <person name="Vandepol N."/>
            <person name="Liber J."/>
            <person name="Desiro A."/>
            <person name="Na H."/>
            <person name="Kennedy M."/>
            <person name="Barry K."/>
            <person name="Grigoriev I.V."/>
            <person name="Miller A.N."/>
            <person name="O'Donnell K."/>
            <person name="Stajich J.E."/>
            <person name="Bonito G."/>
        </authorList>
    </citation>
    <scope>NUCLEOTIDE SEQUENCE</scope>
    <source>
        <strain evidence="4">CK1249</strain>
    </source>
</reference>
<evidence type="ECO:0000313" key="4">
    <source>
        <dbReference type="EMBL" id="KAF9944735.1"/>
    </source>
</evidence>
<evidence type="ECO:0000313" key="5">
    <source>
        <dbReference type="Proteomes" id="UP000738359"/>
    </source>
</evidence>
<dbReference type="PRINTS" id="PR00625">
    <property type="entry name" value="JDOMAIN"/>
</dbReference>
<dbReference type="InterPro" id="IPR001623">
    <property type="entry name" value="DnaJ_domain"/>
</dbReference>
<dbReference type="OrthoDB" id="10250354at2759"/>
<keyword evidence="2" id="KW-0472">Membrane</keyword>
<accession>A0A9P6IRI2</accession>
<dbReference type="Pfam" id="PF10269">
    <property type="entry name" value="Tmemb_185A"/>
    <property type="match status" value="1"/>
</dbReference>
<dbReference type="PANTHER" id="PTHR44360:SF1">
    <property type="entry name" value="DNAJ HOMOLOG SUBFAMILY B MEMBER 9"/>
    <property type="match status" value="1"/>
</dbReference>